<feature type="domain" description="ABC transporter" evidence="11">
    <location>
        <begin position="353"/>
        <end position="588"/>
    </location>
</feature>
<feature type="domain" description="ABC transmembrane type-1" evidence="12">
    <location>
        <begin position="17"/>
        <end position="321"/>
    </location>
</feature>
<keyword evidence="13" id="KW-0378">Hydrolase</keyword>
<evidence type="ECO:0000313" key="13">
    <source>
        <dbReference type="EMBL" id="VEU73265.1"/>
    </source>
</evidence>
<dbReference type="EC" id="3.6.3.-" evidence="13"/>
<dbReference type="InterPro" id="IPR027417">
    <property type="entry name" value="P-loop_NTPase"/>
</dbReference>
<feature type="transmembrane region" description="Helical" evidence="10">
    <location>
        <begin position="295"/>
        <end position="314"/>
    </location>
</feature>
<dbReference type="InterPro" id="IPR017871">
    <property type="entry name" value="ABC_transporter-like_CS"/>
</dbReference>
<dbReference type="PROSITE" id="PS00211">
    <property type="entry name" value="ABC_TRANSPORTER_1"/>
    <property type="match status" value="1"/>
</dbReference>
<keyword evidence="3" id="KW-0813">Transport</keyword>
<dbReference type="SMART" id="SM00382">
    <property type="entry name" value="AAA"/>
    <property type="match status" value="1"/>
</dbReference>
<keyword evidence="8 10" id="KW-1133">Transmembrane helix</keyword>
<keyword evidence="7" id="KW-0067">ATP-binding</keyword>
<geneLocation type="plasmid" evidence="13 14">
    <name>2</name>
</geneLocation>
<organism evidence="13 14">
    <name type="scientific">Mycoplasmopsis gallopavonis</name>
    <dbReference type="NCBI Taxonomy" id="76629"/>
    <lineage>
        <taxon>Bacteria</taxon>
        <taxon>Bacillati</taxon>
        <taxon>Mycoplasmatota</taxon>
        <taxon>Mycoplasmoidales</taxon>
        <taxon>Metamycoplasmataceae</taxon>
        <taxon>Mycoplasmopsis</taxon>
    </lineage>
</organism>
<dbReference type="Pfam" id="PF00664">
    <property type="entry name" value="ABC_membrane"/>
    <property type="match status" value="1"/>
</dbReference>
<dbReference type="FunFam" id="3.40.50.300:FF:000221">
    <property type="entry name" value="Multidrug ABC transporter ATP-binding protein"/>
    <property type="match status" value="1"/>
</dbReference>
<dbReference type="PROSITE" id="PS50893">
    <property type="entry name" value="ABC_TRANSPORTER_2"/>
    <property type="match status" value="1"/>
</dbReference>
<dbReference type="GO" id="GO:0005524">
    <property type="term" value="F:ATP binding"/>
    <property type="evidence" value="ECO:0007669"/>
    <property type="project" value="UniProtKB-KW"/>
</dbReference>
<feature type="transmembrane region" description="Helical" evidence="10">
    <location>
        <begin position="70"/>
        <end position="94"/>
    </location>
</feature>
<evidence type="ECO:0000259" key="11">
    <source>
        <dbReference type="PROSITE" id="PS50893"/>
    </source>
</evidence>
<keyword evidence="14" id="KW-1185">Reference proteome</keyword>
<dbReference type="PROSITE" id="PS50929">
    <property type="entry name" value="ABC_TM1F"/>
    <property type="match status" value="1"/>
</dbReference>
<name>A0A449B0I2_9BACT</name>
<proteinExistence type="inferred from homology"/>
<evidence type="ECO:0000256" key="4">
    <source>
        <dbReference type="ARBA" id="ARBA00022475"/>
    </source>
</evidence>
<dbReference type="Gene3D" id="3.40.50.300">
    <property type="entry name" value="P-loop containing nucleotide triphosphate hydrolases"/>
    <property type="match status" value="1"/>
</dbReference>
<keyword evidence="5 10" id="KW-0812">Transmembrane</keyword>
<keyword evidence="6" id="KW-0547">Nucleotide-binding</keyword>
<feature type="transmembrane region" description="Helical" evidence="10">
    <location>
        <begin position="171"/>
        <end position="196"/>
    </location>
</feature>
<dbReference type="Pfam" id="PF00005">
    <property type="entry name" value="ABC_tran"/>
    <property type="match status" value="1"/>
</dbReference>
<dbReference type="InterPro" id="IPR036640">
    <property type="entry name" value="ABC1_TM_sf"/>
</dbReference>
<dbReference type="InterPro" id="IPR003593">
    <property type="entry name" value="AAA+_ATPase"/>
</dbReference>
<dbReference type="GO" id="GO:0015421">
    <property type="term" value="F:ABC-type oligopeptide transporter activity"/>
    <property type="evidence" value="ECO:0007669"/>
    <property type="project" value="TreeGrafter"/>
</dbReference>
<dbReference type="KEGG" id="mgal:NCTC10186_00762"/>
<feature type="transmembrane region" description="Helical" evidence="10">
    <location>
        <begin position="143"/>
        <end position="165"/>
    </location>
</feature>
<dbReference type="RefSeq" id="WP_119571965.1">
    <property type="nucleotide sequence ID" value="NZ_LR215032.1"/>
</dbReference>
<dbReference type="GO" id="GO:0016887">
    <property type="term" value="F:ATP hydrolysis activity"/>
    <property type="evidence" value="ECO:0007669"/>
    <property type="project" value="InterPro"/>
</dbReference>
<dbReference type="AlphaFoldDB" id="A0A449B0I2"/>
<evidence type="ECO:0000259" key="12">
    <source>
        <dbReference type="PROSITE" id="PS50929"/>
    </source>
</evidence>
<feature type="transmembrane region" description="Helical" evidence="10">
    <location>
        <begin position="256"/>
        <end position="283"/>
    </location>
</feature>
<evidence type="ECO:0000256" key="7">
    <source>
        <dbReference type="ARBA" id="ARBA00022840"/>
    </source>
</evidence>
<evidence type="ECO:0000256" key="8">
    <source>
        <dbReference type="ARBA" id="ARBA00022989"/>
    </source>
</evidence>
<evidence type="ECO:0000256" key="10">
    <source>
        <dbReference type="SAM" id="Phobius"/>
    </source>
</evidence>
<dbReference type="EMBL" id="LR215032">
    <property type="protein sequence ID" value="VEU73265.1"/>
    <property type="molecule type" value="Genomic_DNA"/>
</dbReference>
<dbReference type="InterPro" id="IPR039421">
    <property type="entry name" value="Type_1_exporter"/>
</dbReference>
<dbReference type="SUPFAM" id="SSF52540">
    <property type="entry name" value="P-loop containing nucleoside triphosphate hydrolases"/>
    <property type="match status" value="1"/>
</dbReference>
<dbReference type="OrthoDB" id="383768at2"/>
<gene>
    <name evidence="13" type="primary">mldB1_6</name>
    <name evidence="13" type="ORF">NCTC10186_00762</name>
</gene>
<feature type="transmembrane region" description="Helical" evidence="10">
    <location>
        <begin position="12"/>
        <end position="33"/>
    </location>
</feature>
<keyword evidence="4" id="KW-1003">Cell membrane</keyword>
<protein>
    <submittedName>
        <fullName evidence="13">ABC-type multidrug/protein/lipid transport system ATPase component</fullName>
        <ecNumber evidence="13">3.6.3.-</ecNumber>
    </submittedName>
</protein>
<dbReference type="PANTHER" id="PTHR43394">
    <property type="entry name" value="ATP-DEPENDENT PERMEASE MDL1, MITOCHONDRIAL"/>
    <property type="match status" value="1"/>
</dbReference>
<evidence type="ECO:0000256" key="6">
    <source>
        <dbReference type="ARBA" id="ARBA00022741"/>
    </source>
</evidence>
<sequence>MLKIFKILPKTTKFRILLCALIAIFPSFLEMIIPQFVKQFIEISGSTPNTVHTIKILSWELQTPSGLTPFSFLIILVIVFTTLQWIIWICSLRLGEYTISHIRHLIRMKLFEKILNLSKDNIDQISFSTIITRFNNDIMKINGGFYTLCFSLLNGSFLIIWGTVFSVILSLYLSISILILVPLIFLGALFAIKFLFPYYSKENTILDKFNLSIQQDINGIELIKSYNLQSCRYDIFDSKNSNLLNTNLKVSKISSIAWPIIHFSISIANVSVFVIFGLIAHNYSNINIARQVSNVYQFIAYLGLISSGVFQVCFEANKLIRSNVSSKRVYEILTTESSIQPISNNNQISDGAIEFQNVSYAYHDNPKHQVLKNISFKIPAHSTVGIIGTTGSGKSSLVNILTREVLPTSGRVLIDNIDINQINSEDFHAQISAVWQKNMLLSGTIKENLNFTNKQASDSEIEQTLKIAQAHFVNEYPDKTETKIGQNGINLSGGQRQRISIAQAILKKPKILILDDSTSALDNTTDKLVRKGILNKLENTTLIIIAQRIKTIKDMDQIIILDNGQIVGTGTHEQLLANNEYYQKIYNSQEKK</sequence>
<evidence type="ECO:0000313" key="14">
    <source>
        <dbReference type="Proteomes" id="UP000289862"/>
    </source>
</evidence>
<keyword evidence="9 10" id="KW-0472">Membrane</keyword>
<evidence type="ECO:0000256" key="2">
    <source>
        <dbReference type="ARBA" id="ARBA00005417"/>
    </source>
</evidence>
<reference evidence="13 14" key="1">
    <citation type="submission" date="2019-01" db="EMBL/GenBank/DDBJ databases">
        <authorList>
            <consortium name="Pathogen Informatics"/>
        </authorList>
    </citation>
    <scope>NUCLEOTIDE SEQUENCE [LARGE SCALE GENOMIC DNA]</scope>
    <source>
        <strain evidence="13 14">NCTC10186</strain>
        <plasmid evidence="14">2</plasmid>
    </source>
</reference>
<dbReference type="Proteomes" id="UP000289862">
    <property type="component" value="Plasmid 2"/>
</dbReference>
<dbReference type="Gene3D" id="1.20.1560.10">
    <property type="entry name" value="ABC transporter type 1, transmembrane domain"/>
    <property type="match status" value="1"/>
</dbReference>
<comment type="subcellular location">
    <subcellularLocation>
        <location evidence="1">Cell membrane</location>
        <topology evidence="1">Multi-pass membrane protein</topology>
    </subcellularLocation>
</comment>
<keyword evidence="13" id="KW-0614">Plasmid</keyword>
<dbReference type="SUPFAM" id="SSF90123">
    <property type="entry name" value="ABC transporter transmembrane region"/>
    <property type="match status" value="1"/>
</dbReference>
<dbReference type="InterPro" id="IPR011527">
    <property type="entry name" value="ABC1_TM_dom"/>
</dbReference>
<comment type="similarity">
    <text evidence="2">Belongs to the ABC transporter superfamily.</text>
</comment>
<evidence type="ECO:0000256" key="3">
    <source>
        <dbReference type="ARBA" id="ARBA00022448"/>
    </source>
</evidence>
<evidence type="ECO:0000256" key="5">
    <source>
        <dbReference type="ARBA" id="ARBA00022692"/>
    </source>
</evidence>
<dbReference type="PANTHER" id="PTHR43394:SF1">
    <property type="entry name" value="ATP-BINDING CASSETTE SUB-FAMILY B MEMBER 10, MITOCHONDRIAL"/>
    <property type="match status" value="1"/>
</dbReference>
<evidence type="ECO:0000256" key="1">
    <source>
        <dbReference type="ARBA" id="ARBA00004651"/>
    </source>
</evidence>
<evidence type="ECO:0000256" key="9">
    <source>
        <dbReference type="ARBA" id="ARBA00023136"/>
    </source>
</evidence>
<dbReference type="InterPro" id="IPR003439">
    <property type="entry name" value="ABC_transporter-like_ATP-bd"/>
</dbReference>
<accession>A0A449B0I2</accession>
<dbReference type="GO" id="GO:0005886">
    <property type="term" value="C:plasma membrane"/>
    <property type="evidence" value="ECO:0007669"/>
    <property type="project" value="UniProtKB-SubCell"/>
</dbReference>